<evidence type="ECO:0000313" key="2">
    <source>
        <dbReference type="Proteomes" id="UP001420932"/>
    </source>
</evidence>
<name>A0AAP0IFF0_9MAGN</name>
<reference evidence="1 2" key="1">
    <citation type="submission" date="2024-01" db="EMBL/GenBank/DDBJ databases">
        <title>Genome assemblies of Stephania.</title>
        <authorList>
            <person name="Yang L."/>
        </authorList>
    </citation>
    <scope>NUCLEOTIDE SEQUENCE [LARGE SCALE GENOMIC DNA]</scope>
    <source>
        <strain evidence="1">YNDBR</strain>
        <tissue evidence="1">Leaf</tissue>
    </source>
</reference>
<organism evidence="1 2">
    <name type="scientific">Stephania yunnanensis</name>
    <dbReference type="NCBI Taxonomy" id="152371"/>
    <lineage>
        <taxon>Eukaryota</taxon>
        <taxon>Viridiplantae</taxon>
        <taxon>Streptophyta</taxon>
        <taxon>Embryophyta</taxon>
        <taxon>Tracheophyta</taxon>
        <taxon>Spermatophyta</taxon>
        <taxon>Magnoliopsida</taxon>
        <taxon>Ranunculales</taxon>
        <taxon>Menispermaceae</taxon>
        <taxon>Menispermoideae</taxon>
        <taxon>Cissampelideae</taxon>
        <taxon>Stephania</taxon>
    </lineage>
</organism>
<protein>
    <submittedName>
        <fullName evidence="1">Uncharacterized protein</fullName>
    </submittedName>
</protein>
<sequence>MGFRFGGFWRWGSEFELLSIGARAFCRHPRISSNYRLLWFGIQSPVFDIEVSNPRSSRCGFVLTPSPLRTIVVDEDAPQPHSKSLYFLPRLLTSSRPELTKLRIAPPFLSFAKKELEDEITNENDDELAKRLNKQRWQAATVAHGRRRALSVRNFALAKLQRRRQEMTQTTPDQPIDDEAVYYKVAGECPK</sequence>
<keyword evidence="2" id="KW-1185">Reference proteome</keyword>
<comment type="caution">
    <text evidence="1">The sequence shown here is derived from an EMBL/GenBank/DDBJ whole genome shotgun (WGS) entry which is preliminary data.</text>
</comment>
<proteinExistence type="predicted"/>
<gene>
    <name evidence="1" type="ORF">Syun_021311</name>
</gene>
<dbReference type="Proteomes" id="UP001420932">
    <property type="component" value="Unassembled WGS sequence"/>
</dbReference>
<dbReference type="AlphaFoldDB" id="A0AAP0IFF0"/>
<evidence type="ECO:0000313" key="1">
    <source>
        <dbReference type="EMBL" id="KAK9114514.1"/>
    </source>
</evidence>
<accession>A0AAP0IFF0</accession>
<dbReference type="EMBL" id="JBBNAF010000009">
    <property type="protein sequence ID" value="KAK9114514.1"/>
    <property type="molecule type" value="Genomic_DNA"/>
</dbReference>